<organism evidence="2 3">
    <name type="scientific">Populus tomentosa</name>
    <name type="common">Chinese white poplar</name>
    <dbReference type="NCBI Taxonomy" id="118781"/>
    <lineage>
        <taxon>Eukaryota</taxon>
        <taxon>Viridiplantae</taxon>
        <taxon>Streptophyta</taxon>
        <taxon>Embryophyta</taxon>
        <taxon>Tracheophyta</taxon>
        <taxon>Spermatophyta</taxon>
        <taxon>Magnoliopsida</taxon>
        <taxon>eudicotyledons</taxon>
        <taxon>Gunneridae</taxon>
        <taxon>Pentapetalae</taxon>
        <taxon>rosids</taxon>
        <taxon>fabids</taxon>
        <taxon>Malpighiales</taxon>
        <taxon>Salicaceae</taxon>
        <taxon>Saliceae</taxon>
        <taxon>Populus</taxon>
    </lineage>
</organism>
<evidence type="ECO:0000313" key="2">
    <source>
        <dbReference type="EMBL" id="KAG6736267.1"/>
    </source>
</evidence>
<dbReference type="OrthoDB" id="1933708at2759"/>
<accession>A0A8X8C012</accession>
<keyword evidence="3" id="KW-1185">Reference proteome</keyword>
<proteinExistence type="predicted"/>
<feature type="compositionally biased region" description="Acidic residues" evidence="1">
    <location>
        <begin position="25"/>
        <end position="39"/>
    </location>
</feature>
<feature type="compositionally biased region" description="Basic and acidic residues" evidence="1">
    <location>
        <begin position="1"/>
        <end position="10"/>
    </location>
</feature>
<evidence type="ECO:0000256" key="1">
    <source>
        <dbReference type="SAM" id="MobiDB-lite"/>
    </source>
</evidence>
<protein>
    <submittedName>
        <fullName evidence="2">Uncharacterized protein</fullName>
    </submittedName>
</protein>
<dbReference type="AlphaFoldDB" id="A0A8X8C012"/>
<reference evidence="2" key="1">
    <citation type="journal article" date="2020" name="bioRxiv">
        <title>Hybrid origin of Populus tomentosa Carr. identified through genome sequencing and phylogenomic analysis.</title>
        <authorList>
            <person name="An X."/>
            <person name="Gao K."/>
            <person name="Chen Z."/>
            <person name="Li J."/>
            <person name="Yang X."/>
            <person name="Yang X."/>
            <person name="Zhou J."/>
            <person name="Guo T."/>
            <person name="Zhao T."/>
            <person name="Huang S."/>
            <person name="Miao D."/>
            <person name="Khan W.U."/>
            <person name="Rao P."/>
            <person name="Ye M."/>
            <person name="Lei B."/>
            <person name="Liao W."/>
            <person name="Wang J."/>
            <person name="Ji L."/>
            <person name="Li Y."/>
            <person name="Guo B."/>
            <person name="Mustafa N.S."/>
            <person name="Li S."/>
            <person name="Yun Q."/>
            <person name="Keller S.R."/>
            <person name="Mao J."/>
            <person name="Zhang R."/>
            <person name="Strauss S.H."/>
        </authorList>
    </citation>
    <scope>NUCLEOTIDE SEQUENCE</scope>
    <source>
        <strain evidence="2">GM15</strain>
        <tissue evidence="2">Leaf</tissue>
    </source>
</reference>
<dbReference type="EMBL" id="JAAWWB010001136">
    <property type="protein sequence ID" value="KAG6736267.1"/>
    <property type="molecule type" value="Genomic_DNA"/>
</dbReference>
<dbReference type="Proteomes" id="UP000886885">
    <property type="component" value="Unassembled WGS sequence"/>
</dbReference>
<feature type="region of interest" description="Disordered" evidence="1">
    <location>
        <begin position="1"/>
        <end position="40"/>
    </location>
</feature>
<gene>
    <name evidence="2" type="ORF">POTOM_060995</name>
</gene>
<evidence type="ECO:0000313" key="3">
    <source>
        <dbReference type="Proteomes" id="UP000886885"/>
    </source>
</evidence>
<comment type="caution">
    <text evidence="2">The sequence shown here is derived from an EMBL/GenBank/DDBJ whole genome shotgun (WGS) entry which is preliminary data.</text>
</comment>
<sequence length="236" mass="27296">MDERRARDGLRSPNRRGCGQFHEESLDENNRDDEENSEDEVARDFENYHPQFQHYREDFPLNHDSRGLGYQPLDELTKRMKVDMPDFYGQLELNAFEDWIVETKQQTVARYRNGLHGRMTNFSTSKPPSLRDKPGGIIMRYQKGKTKATSEAHFTSFDDIKGQYVVDGDFGNIWGNLTSKVNMIGSEFSLRDECLFYGTKLCVPKGSLCEFIIVELHDGGLARHLGYEQTYSMVVD</sequence>
<name>A0A8X8C012_POPTO</name>